<dbReference type="CDD" id="cd02523">
    <property type="entry name" value="PC_cytidylyltransferase"/>
    <property type="match status" value="1"/>
</dbReference>
<feature type="domain" description="MobA-like NTP transferase" evidence="3">
    <location>
        <begin position="8"/>
        <end position="127"/>
    </location>
</feature>
<organism evidence="4">
    <name type="scientific">marine metagenome</name>
    <dbReference type="NCBI Taxonomy" id="408172"/>
    <lineage>
        <taxon>unclassified sequences</taxon>
        <taxon>metagenomes</taxon>
        <taxon>ecological metagenomes</taxon>
    </lineage>
</organism>
<keyword evidence="1" id="KW-0808">Transferase</keyword>
<evidence type="ECO:0000259" key="3">
    <source>
        <dbReference type="Pfam" id="PF12804"/>
    </source>
</evidence>
<keyword evidence="2" id="KW-0548">Nucleotidyltransferase</keyword>
<reference evidence="4" key="1">
    <citation type="submission" date="2018-05" db="EMBL/GenBank/DDBJ databases">
        <authorList>
            <person name="Lanie J.A."/>
            <person name="Ng W.-L."/>
            <person name="Kazmierczak K.M."/>
            <person name="Andrzejewski T.M."/>
            <person name="Davidsen T.M."/>
            <person name="Wayne K.J."/>
            <person name="Tettelin H."/>
            <person name="Glass J.I."/>
            <person name="Rusch D."/>
            <person name="Podicherti R."/>
            <person name="Tsui H.-C.T."/>
            <person name="Winkler M.E."/>
        </authorList>
    </citation>
    <scope>NUCLEOTIDE SEQUENCE</scope>
</reference>
<dbReference type="Gene3D" id="3.90.550.10">
    <property type="entry name" value="Spore Coat Polysaccharide Biosynthesis Protein SpsA, Chain A"/>
    <property type="match status" value="1"/>
</dbReference>
<gene>
    <name evidence="4" type="ORF">METZ01_LOCUS120475</name>
</gene>
<evidence type="ECO:0000256" key="1">
    <source>
        <dbReference type="ARBA" id="ARBA00022679"/>
    </source>
</evidence>
<accession>A0A381XT88</accession>
<sequence>MEKPTLNAIILAAGKGERLQPLTNDKPKCLVELFGKSLLEWQIEAFQSSGITDITIVSGYKSDLINFPEITILKNEKYESTNMVETLFSAKEKMLDSTIVSYGDIIFEKNVLESLINSPNDISVIVDKQWKRLWGKRFQDPLSDAESLIIEDGCIVEIGQKVNSYEKICGQYIGLMKFQGSGIDLIKRHYEEAKNQANTGTNPLNASLPFEKSYLTDFLHSLIKDGATIKAVPINNGWLEVDTLSDLDLYEFLYKKGELVDFLDIQKHE</sequence>
<evidence type="ECO:0000256" key="2">
    <source>
        <dbReference type="ARBA" id="ARBA00022695"/>
    </source>
</evidence>
<dbReference type="GO" id="GO:0016779">
    <property type="term" value="F:nucleotidyltransferase activity"/>
    <property type="evidence" value="ECO:0007669"/>
    <property type="project" value="UniProtKB-KW"/>
</dbReference>
<dbReference type="EMBL" id="UINC01016196">
    <property type="protein sequence ID" value="SVA67621.1"/>
    <property type="molecule type" value="Genomic_DNA"/>
</dbReference>
<dbReference type="InterPro" id="IPR025877">
    <property type="entry name" value="MobA-like_NTP_Trfase"/>
</dbReference>
<protein>
    <recommendedName>
        <fullName evidence="3">MobA-like NTP transferase domain-containing protein</fullName>
    </recommendedName>
</protein>
<dbReference type="AlphaFoldDB" id="A0A381XT88"/>
<dbReference type="Pfam" id="PF12804">
    <property type="entry name" value="NTP_transf_3"/>
    <property type="match status" value="1"/>
</dbReference>
<dbReference type="PANTHER" id="PTHR43584">
    <property type="entry name" value="NUCLEOTIDYL TRANSFERASE"/>
    <property type="match status" value="1"/>
</dbReference>
<proteinExistence type="predicted"/>
<dbReference type="SUPFAM" id="SSF53448">
    <property type="entry name" value="Nucleotide-diphospho-sugar transferases"/>
    <property type="match status" value="1"/>
</dbReference>
<dbReference type="InterPro" id="IPR050065">
    <property type="entry name" value="GlmU-like"/>
</dbReference>
<dbReference type="InterPro" id="IPR029044">
    <property type="entry name" value="Nucleotide-diphossugar_trans"/>
</dbReference>
<name>A0A381XT88_9ZZZZ</name>
<dbReference type="PANTHER" id="PTHR43584:SF8">
    <property type="entry name" value="N-ACETYLMURAMATE ALPHA-1-PHOSPHATE URIDYLYLTRANSFERASE"/>
    <property type="match status" value="1"/>
</dbReference>
<evidence type="ECO:0000313" key="4">
    <source>
        <dbReference type="EMBL" id="SVA67621.1"/>
    </source>
</evidence>